<dbReference type="Proteomes" id="UP000233766">
    <property type="component" value="Unassembled WGS sequence"/>
</dbReference>
<organism evidence="1 2">
    <name type="scientific">Nocardia fluminea</name>
    <dbReference type="NCBI Taxonomy" id="134984"/>
    <lineage>
        <taxon>Bacteria</taxon>
        <taxon>Bacillati</taxon>
        <taxon>Actinomycetota</taxon>
        <taxon>Actinomycetes</taxon>
        <taxon>Mycobacteriales</taxon>
        <taxon>Nocardiaceae</taxon>
        <taxon>Nocardia</taxon>
    </lineage>
</organism>
<dbReference type="EMBL" id="PJMW01000002">
    <property type="protein sequence ID" value="PKV81091.1"/>
    <property type="molecule type" value="Genomic_DNA"/>
</dbReference>
<name>A0A2N3VHJ3_9NOCA</name>
<comment type="caution">
    <text evidence="1">The sequence shown here is derived from an EMBL/GenBank/DDBJ whole genome shotgun (WGS) entry which is preliminary data.</text>
</comment>
<evidence type="ECO:0000313" key="2">
    <source>
        <dbReference type="Proteomes" id="UP000233766"/>
    </source>
</evidence>
<proteinExistence type="predicted"/>
<protein>
    <recommendedName>
        <fullName evidence="3">Site-specific recombinase XerD</fullName>
    </recommendedName>
</protein>
<evidence type="ECO:0008006" key="3">
    <source>
        <dbReference type="Google" id="ProtNLM"/>
    </source>
</evidence>
<reference evidence="1 2" key="1">
    <citation type="submission" date="2017-12" db="EMBL/GenBank/DDBJ databases">
        <title>Sequencing the genomes of 1000 Actinobacteria strains.</title>
        <authorList>
            <person name="Klenk H.-P."/>
        </authorList>
    </citation>
    <scope>NUCLEOTIDE SEQUENCE [LARGE SCALE GENOMIC DNA]</scope>
    <source>
        <strain evidence="1 2">DSM 44489</strain>
    </source>
</reference>
<accession>A0A2N3VHJ3</accession>
<evidence type="ECO:0000313" key="1">
    <source>
        <dbReference type="EMBL" id="PKV81091.1"/>
    </source>
</evidence>
<sequence>MTSATANAIVEGLCSSKADLARLAGTMRRDSSVLTGDGTDCVATIEPLIKALQDAGGRAVVMPMCALCERGHSETYSRQLRKRICHSCARQRWNSQVVPCSECHRVRKVAYRARNGGVLCLRCPPEPDVDHEAKVREGLADLHTGLNAAVIDSIAAAFAATTVALRDLNWTLHDTPRVFTGDEPHVSARSVRLAEMLIASGAAGIRTPTCPKCSRAVPLRSTLDGQRCCRRCWANRNSRGACSRCGNERHLTDHHGVGERICTSCFTRAADEHRECAGCGRIAFITHRDGQVMLCRRCYRAPTAICSSCGRERPCDRVKTGKPVCEPCAGKQRPKQTCSVCGELRVAHVRTGTGQPVCYLCARKREPCSRCGKTRLVEARLDTEPLCGTCLEKEPAYFVDCARCGRHGRAYHHGLCHDCSCPEVLARLFGGADQPGPAATQIIGALLRSESAAVLHWAQRTKLRADLARGIRELGDTLDHGALDGLPPSKSVEWLRNILIGAQVLPDRDCVLRRTEIVIKKQLDGIDNPDDRAAIRAFMEWHHLRKLRGQARKAPLRAGQGATARTEVSAIADFLQDLNDRDLSLTTCTQRHVDDWLVANPTRPHLNQFLRWATKRRHAQGIAAPAPPERRARRTLVDGDDGRWALIQRLIEDSDLDTRDRVAGLLVLLYSQQTSRLVTLRADCIAGNEIDCCTITLGAVPLNLPKQVAELLACLAAQRRGYAAVDIGMNPWLFPGGRAGQHLSAQQMGVRLRRIGVSPLLARNTALIALAGELPAVVLAKLLGFSVKRAVVWNAEAGNTYPGYAAAVARRRVLAQ</sequence>
<keyword evidence="2" id="KW-1185">Reference proteome</keyword>
<gene>
    <name evidence="1" type="ORF">ATK86_5541</name>
</gene>
<dbReference type="AlphaFoldDB" id="A0A2N3VHJ3"/>